<evidence type="ECO:0000313" key="8">
    <source>
        <dbReference type="Proteomes" id="UP000092544"/>
    </source>
</evidence>
<dbReference type="AlphaFoldDB" id="A0A1A8TKV1"/>
<organism evidence="7 8">
    <name type="scientific">Marinomonas spartinae</name>
    <dbReference type="NCBI Taxonomy" id="1792290"/>
    <lineage>
        <taxon>Bacteria</taxon>
        <taxon>Pseudomonadati</taxon>
        <taxon>Pseudomonadota</taxon>
        <taxon>Gammaproteobacteria</taxon>
        <taxon>Oceanospirillales</taxon>
        <taxon>Oceanospirillaceae</taxon>
        <taxon>Marinomonas</taxon>
    </lineage>
</organism>
<feature type="transmembrane region" description="Helical" evidence="6">
    <location>
        <begin position="109"/>
        <end position="133"/>
    </location>
</feature>
<evidence type="ECO:0000256" key="6">
    <source>
        <dbReference type="SAM" id="Phobius"/>
    </source>
</evidence>
<name>A0A1A8TKV1_9GAMM</name>
<reference evidence="7 8" key="1">
    <citation type="submission" date="2016-06" db="EMBL/GenBank/DDBJ databases">
        <authorList>
            <person name="Kjaerup R.B."/>
            <person name="Dalgaard T.S."/>
            <person name="Juul-Madsen H.R."/>
        </authorList>
    </citation>
    <scope>NUCLEOTIDE SEQUENCE [LARGE SCALE GENOMIC DNA]</scope>
    <source>
        <strain evidence="7 8">CECT 8886</strain>
    </source>
</reference>
<dbReference type="STRING" id="1792290.MSP8886_02813"/>
<evidence type="ECO:0000256" key="2">
    <source>
        <dbReference type="ARBA" id="ARBA00022475"/>
    </source>
</evidence>
<feature type="transmembrane region" description="Helical" evidence="6">
    <location>
        <begin position="185"/>
        <end position="205"/>
    </location>
</feature>
<comment type="subcellular location">
    <subcellularLocation>
        <location evidence="1">Cell membrane</location>
        <topology evidence="1">Multi-pass membrane protein</topology>
    </subcellularLocation>
</comment>
<keyword evidence="5 6" id="KW-0472">Membrane</keyword>
<evidence type="ECO:0000256" key="3">
    <source>
        <dbReference type="ARBA" id="ARBA00022692"/>
    </source>
</evidence>
<feature type="transmembrane region" description="Helical" evidence="6">
    <location>
        <begin position="68"/>
        <end position="89"/>
    </location>
</feature>
<sequence>MLSLLSIGLAFFVIAASPGPATVSNATVAMRLGRKTSLIYGAGLSTGLVFWGVIAASGLGVVLQSSVYLLMALKVFAGLYLIWLAFLSAKSAIHPDNDMDQVEIGTRSLMSWFIKGVFLNVSNPKTVIAWMAALSVGLGANDSTAFLVLGVFVCVLVGFFTNALYSMVFSLNGVMNGYKKASRWIDGSVSGLFALAGIGLIRSAFIKQV</sequence>
<dbReference type="Pfam" id="PF01810">
    <property type="entry name" value="LysE"/>
    <property type="match status" value="1"/>
</dbReference>
<dbReference type="GO" id="GO:0015171">
    <property type="term" value="F:amino acid transmembrane transporter activity"/>
    <property type="evidence" value="ECO:0007669"/>
    <property type="project" value="TreeGrafter"/>
</dbReference>
<dbReference type="PANTHER" id="PTHR30086">
    <property type="entry name" value="ARGININE EXPORTER PROTEIN ARGO"/>
    <property type="match status" value="1"/>
</dbReference>
<dbReference type="Proteomes" id="UP000092544">
    <property type="component" value="Unassembled WGS sequence"/>
</dbReference>
<keyword evidence="3 6" id="KW-0812">Transmembrane</keyword>
<keyword evidence="4 6" id="KW-1133">Transmembrane helix</keyword>
<protein>
    <submittedName>
        <fullName evidence="7">Threonine efflux protein</fullName>
    </submittedName>
</protein>
<evidence type="ECO:0000256" key="5">
    <source>
        <dbReference type="ARBA" id="ARBA00023136"/>
    </source>
</evidence>
<evidence type="ECO:0000256" key="4">
    <source>
        <dbReference type="ARBA" id="ARBA00022989"/>
    </source>
</evidence>
<dbReference type="RefSeq" id="WP_067017462.1">
    <property type="nucleotide sequence ID" value="NZ_FLOB01000006.1"/>
</dbReference>
<feature type="transmembrane region" description="Helical" evidence="6">
    <location>
        <begin position="145"/>
        <end position="165"/>
    </location>
</feature>
<proteinExistence type="predicted"/>
<evidence type="ECO:0000256" key="1">
    <source>
        <dbReference type="ARBA" id="ARBA00004651"/>
    </source>
</evidence>
<gene>
    <name evidence="7" type="primary">rhtC_3</name>
    <name evidence="7" type="ORF">MSP8886_02813</name>
</gene>
<dbReference type="GO" id="GO:0005886">
    <property type="term" value="C:plasma membrane"/>
    <property type="evidence" value="ECO:0007669"/>
    <property type="project" value="UniProtKB-SubCell"/>
</dbReference>
<accession>A0A1A8TKV1</accession>
<dbReference type="PANTHER" id="PTHR30086:SF19">
    <property type="entry name" value="THREONINE EFFLUX PROTEIN"/>
    <property type="match status" value="1"/>
</dbReference>
<feature type="transmembrane region" description="Helical" evidence="6">
    <location>
        <begin position="39"/>
        <end position="61"/>
    </location>
</feature>
<keyword evidence="2" id="KW-1003">Cell membrane</keyword>
<evidence type="ECO:0000313" key="7">
    <source>
        <dbReference type="EMBL" id="SBS33605.1"/>
    </source>
</evidence>
<keyword evidence="8" id="KW-1185">Reference proteome</keyword>
<dbReference type="EMBL" id="FLOB01000006">
    <property type="protein sequence ID" value="SBS33605.1"/>
    <property type="molecule type" value="Genomic_DNA"/>
</dbReference>
<dbReference type="OrthoDB" id="581870at2"/>
<dbReference type="InterPro" id="IPR001123">
    <property type="entry name" value="LeuE-type"/>
</dbReference>